<organism evidence="1 2">
    <name type="scientific">Nocardia iowensis</name>
    <dbReference type="NCBI Taxonomy" id="204891"/>
    <lineage>
        <taxon>Bacteria</taxon>
        <taxon>Bacillati</taxon>
        <taxon>Actinomycetota</taxon>
        <taxon>Actinomycetes</taxon>
        <taxon>Mycobacteriales</taxon>
        <taxon>Nocardiaceae</taxon>
        <taxon>Nocardia</taxon>
    </lineage>
</organism>
<gene>
    <name evidence="1" type="ORF">KV110_17360</name>
</gene>
<dbReference type="EMBL" id="CP078145">
    <property type="protein sequence ID" value="QXN94660.1"/>
    <property type="molecule type" value="Genomic_DNA"/>
</dbReference>
<dbReference type="Proteomes" id="UP000694257">
    <property type="component" value="Chromosome"/>
</dbReference>
<keyword evidence="2" id="KW-1185">Reference proteome</keyword>
<protein>
    <submittedName>
        <fullName evidence="1">Uncharacterized protein</fullName>
    </submittedName>
</protein>
<sequence>MNPLRGVVQAVAGRIRGLADKETRALAWRLNMAADGSRDSVLRAMGADSVIPARMDPFDSGARKPFNNASSGADFFLRNIYGRQYHHDYSTRAFAYIDSLASVPAGWHRIFAYFARGRPNGGIWLGDTDLLNLGHPDWPPGKEGGPQGAPNGVTWAHILGLYDSNSRAMLVGRGLGGSVDVAVHELGHAVDHALGEQGKDAVGWLSDGEAFKAVHSIVVPYLRSIDPAVADMYAEPQTGRKQLFAESFAWFHRTYGESFSGSFIAAEHLTDYYRALSSSLRI</sequence>
<evidence type="ECO:0000313" key="1">
    <source>
        <dbReference type="EMBL" id="QXN94660.1"/>
    </source>
</evidence>
<proteinExistence type="predicted"/>
<dbReference type="RefSeq" id="WP_218477298.1">
    <property type="nucleotide sequence ID" value="NZ_BAABJN010000015.1"/>
</dbReference>
<accession>A0ABX8RYC1</accession>
<evidence type="ECO:0000313" key="2">
    <source>
        <dbReference type="Proteomes" id="UP000694257"/>
    </source>
</evidence>
<name>A0ABX8RYC1_NOCIO</name>
<reference evidence="1 2" key="1">
    <citation type="submission" date="2021-07" db="EMBL/GenBank/DDBJ databases">
        <title>Whole Genome Sequence of Nocardia Iowensis.</title>
        <authorList>
            <person name="Lamm A."/>
            <person name="Collins-Fairclough A.M."/>
            <person name="Bunk B."/>
            <person name="Sproer C."/>
        </authorList>
    </citation>
    <scope>NUCLEOTIDE SEQUENCE [LARGE SCALE GENOMIC DNA]</scope>
    <source>
        <strain evidence="1 2">NRRL 5646</strain>
    </source>
</reference>